<organism evidence="1 2">
    <name type="scientific">Massilia haematophila</name>
    <dbReference type="NCBI Taxonomy" id="457923"/>
    <lineage>
        <taxon>Bacteria</taxon>
        <taxon>Pseudomonadati</taxon>
        <taxon>Pseudomonadota</taxon>
        <taxon>Betaproteobacteria</taxon>
        <taxon>Burkholderiales</taxon>
        <taxon>Oxalobacteraceae</taxon>
        <taxon>Telluria group</taxon>
        <taxon>Massilia</taxon>
    </lineage>
</organism>
<evidence type="ECO:0000313" key="1">
    <source>
        <dbReference type="EMBL" id="MFC3457220.1"/>
    </source>
</evidence>
<sequence length="238" mass="25403">MSKHANLRLTAKLLPIIAPFIAKNDIRYYLNAINVRPHKDGGAVICATNGHALGAIHDRDAVCEHEVILRFDARMQQACAGGPKDERAVVMIGDRLAVVDEGGTDVYIQAGRPDVEATFPSYARVIPKMEELRPGLVGMFGANLITLCEKAAAAAAKASGKKLQHDTAMQFFSVKGDPNLSAVVRLWAAPEFIGVLMPMRAATMAVMPSWAMSLPPVDDLASMTKTAAAPAATEEVPA</sequence>
<dbReference type="Gene3D" id="3.10.150.10">
    <property type="entry name" value="DNA Polymerase III, subunit A, domain 2"/>
    <property type="match status" value="1"/>
</dbReference>
<reference evidence="2" key="1">
    <citation type="journal article" date="2019" name="Int. J. Syst. Evol. Microbiol.">
        <title>The Global Catalogue of Microorganisms (GCM) 10K type strain sequencing project: providing services to taxonomists for standard genome sequencing and annotation.</title>
        <authorList>
            <consortium name="The Broad Institute Genomics Platform"/>
            <consortium name="The Broad Institute Genome Sequencing Center for Infectious Disease"/>
            <person name="Wu L."/>
            <person name="Ma J."/>
        </authorList>
    </citation>
    <scope>NUCLEOTIDE SEQUENCE [LARGE SCALE GENOMIC DNA]</scope>
    <source>
        <strain evidence="2">CCM 7480</strain>
    </source>
</reference>
<gene>
    <name evidence="1" type="ORF">ACFOPH_03005</name>
</gene>
<keyword evidence="2" id="KW-1185">Reference proteome</keyword>
<protein>
    <recommendedName>
        <fullName evidence="3">DNA polymerase III beta sliding clamp central domain-containing protein</fullName>
    </recommendedName>
</protein>
<accession>A0ABV7PDH3</accession>
<proteinExistence type="predicted"/>
<dbReference type="EMBL" id="JBHRVV010000001">
    <property type="protein sequence ID" value="MFC3457220.1"/>
    <property type="molecule type" value="Genomic_DNA"/>
</dbReference>
<name>A0ABV7PDH3_9BURK</name>
<dbReference type="RefSeq" id="WP_379733430.1">
    <property type="nucleotide sequence ID" value="NZ_JBHRVV010000001.1"/>
</dbReference>
<evidence type="ECO:0000313" key="2">
    <source>
        <dbReference type="Proteomes" id="UP001595665"/>
    </source>
</evidence>
<comment type="caution">
    <text evidence="1">The sequence shown here is derived from an EMBL/GenBank/DDBJ whole genome shotgun (WGS) entry which is preliminary data.</text>
</comment>
<dbReference type="Proteomes" id="UP001595665">
    <property type="component" value="Unassembled WGS sequence"/>
</dbReference>
<evidence type="ECO:0008006" key="3">
    <source>
        <dbReference type="Google" id="ProtNLM"/>
    </source>
</evidence>